<protein>
    <submittedName>
        <fullName evidence="1">Uncharacterized protein</fullName>
    </submittedName>
</protein>
<dbReference type="AlphaFoldDB" id="A0A6G0X3K2"/>
<accession>A0A6G0X3K2</accession>
<gene>
    <name evidence="1" type="ORF">Ae201684_008888</name>
</gene>
<evidence type="ECO:0000313" key="2">
    <source>
        <dbReference type="Proteomes" id="UP000481153"/>
    </source>
</evidence>
<dbReference type="Proteomes" id="UP000481153">
    <property type="component" value="Unassembled WGS sequence"/>
</dbReference>
<keyword evidence="2" id="KW-1185">Reference proteome</keyword>
<reference evidence="1 2" key="1">
    <citation type="submission" date="2019-07" db="EMBL/GenBank/DDBJ databases">
        <title>Genomics analysis of Aphanomyces spp. identifies a new class of oomycete effector associated with host adaptation.</title>
        <authorList>
            <person name="Gaulin E."/>
        </authorList>
    </citation>
    <scope>NUCLEOTIDE SEQUENCE [LARGE SCALE GENOMIC DNA]</scope>
    <source>
        <strain evidence="1 2">ATCC 201684</strain>
    </source>
</reference>
<proteinExistence type="predicted"/>
<sequence>MEPFGWTTAATRIQLAAVKFVGRKRLESLHVETPKRLVACRETSTQRAERADLSKSAFWLTVVLNASRRLCEDFPVRCSMLRPLPSSGAFTCWQTTQCAAY</sequence>
<comment type="caution">
    <text evidence="1">The sequence shown here is derived from an EMBL/GenBank/DDBJ whole genome shotgun (WGS) entry which is preliminary data.</text>
</comment>
<evidence type="ECO:0000313" key="1">
    <source>
        <dbReference type="EMBL" id="KAF0734428.1"/>
    </source>
</evidence>
<dbReference type="EMBL" id="VJMJ01000114">
    <property type="protein sequence ID" value="KAF0734428.1"/>
    <property type="molecule type" value="Genomic_DNA"/>
</dbReference>
<organism evidence="1 2">
    <name type="scientific">Aphanomyces euteiches</name>
    <dbReference type="NCBI Taxonomy" id="100861"/>
    <lineage>
        <taxon>Eukaryota</taxon>
        <taxon>Sar</taxon>
        <taxon>Stramenopiles</taxon>
        <taxon>Oomycota</taxon>
        <taxon>Saprolegniomycetes</taxon>
        <taxon>Saprolegniales</taxon>
        <taxon>Verrucalvaceae</taxon>
        <taxon>Aphanomyces</taxon>
    </lineage>
</organism>
<name>A0A6G0X3K2_9STRA</name>